<keyword evidence="3" id="KW-1185">Reference proteome</keyword>
<evidence type="ECO:0000313" key="2">
    <source>
        <dbReference type="EMBL" id="QQC43711.1"/>
    </source>
</evidence>
<protein>
    <submittedName>
        <fullName evidence="2">Uncharacterized protein</fullName>
    </submittedName>
</protein>
<keyword evidence="1" id="KW-0812">Transmembrane</keyword>
<organism evidence="2 3">
    <name type="scientific">Schaalia meyeri</name>
    <dbReference type="NCBI Taxonomy" id="52773"/>
    <lineage>
        <taxon>Bacteria</taxon>
        <taxon>Bacillati</taxon>
        <taxon>Actinomycetota</taxon>
        <taxon>Actinomycetes</taxon>
        <taxon>Actinomycetales</taxon>
        <taxon>Actinomycetaceae</taxon>
        <taxon>Schaalia</taxon>
    </lineage>
</organism>
<keyword evidence="1" id="KW-0472">Membrane</keyword>
<evidence type="ECO:0000256" key="1">
    <source>
        <dbReference type="SAM" id="Phobius"/>
    </source>
</evidence>
<dbReference type="EMBL" id="CP066065">
    <property type="protein sequence ID" value="QQC43711.1"/>
    <property type="molecule type" value="Genomic_DNA"/>
</dbReference>
<feature type="transmembrane region" description="Helical" evidence="1">
    <location>
        <begin position="27"/>
        <end position="47"/>
    </location>
</feature>
<name>A0AAP9YBI3_9ACTO</name>
<dbReference type="AlphaFoldDB" id="A0AAP9YBI3"/>
<dbReference type="Proteomes" id="UP000595220">
    <property type="component" value="Chromosome"/>
</dbReference>
<proteinExistence type="predicted"/>
<accession>A0AAP9YBI3</accession>
<evidence type="ECO:0000313" key="3">
    <source>
        <dbReference type="Proteomes" id="UP000595220"/>
    </source>
</evidence>
<keyword evidence="1" id="KW-1133">Transmembrane helix</keyword>
<sequence>MLLLSTPDIATFLIDLTPGDHTDNGDGLYWVSGILLIVTVLPGRPLAGVIPERRPGLARGRERRARASGTMEA</sequence>
<reference evidence="2 3" key="1">
    <citation type="submission" date="2020-12" db="EMBL/GenBank/DDBJ databases">
        <title>FDA dAtabase for Regulatory Grade micrObial Sequences (FDA-ARGOS): Supporting development and validation of Infectious Disease Dx tests.</title>
        <authorList>
            <person name="Sproer C."/>
            <person name="Gronow S."/>
            <person name="Severitt S."/>
            <person name="Schroder I."/>
            <person name="Tallon L."/>
            <person name="Sadzewicz L."/>
            <person name="Zhao X."/>
            <person name="Boylan J."/>
            <person name="Ott S."/>
            <person name="Bowen H."/>
            <person name="Vavikolanu K."/>
            <person name="Mehta A."/>
            <person name="Aluvathingal J."/>
            <person name="Nadendla S."/>
            <person name="Lowell S."/>
            <person name="Myers T."/>
            <person name="Yan Y."/>
            <person name="Sichtig H."/>
        </authorList>
    </citation>
    <scope>NUCLEOTIDE SEQUENCE [LARGE SCALE GENOMIC DNA]</scope>
    <source>
        <strain evidence="2 3">FDAARGOS_985</strain>
    </source>
</reference>
<dbReference type="RefSeq" id="WP_131800102.1">
    <property type="nucleotide sequence ID" value="NZ_CP066065.1"/>
</dbReference>
<gene>
    <name evidence="2" type="ORF">I6H42_08035</name>
</gene>